<gene>
    <name evidence="2" type="ORF">ACFSBL_02970</name>
</gene>
<feature type="transmembrane region" description="Helical" evidence="1">
    <location>
        <begin position="12"/>
        <end position="37"/>
    </location>
</feature>
<feature type="transmembrane region" description="Helical" evidence="1">
    <location>
        <begin position="43"/>
        <end position="66"/>
    </location>
</feature>
<protein>
    <recommendedName>
        <fullName evidence="4">DUF5658 domain-containing protein</fullName>
    </recommendedName>
</protein>
<keyword evidence="1" id="KW-0472">Membrane</keyword>
<dbReference type="RefSeq" id="WP_256399898.1">
    <property type="nucleotide sequence ID" value="NZ_JANHJR010000002.1"/>
</dbReference>
<accession>A0ABD6DF47</accession>
<keyword evidence="1" id="KW-1133">Transmembrane helix</keyword>
<dbReference type="AlphaFoldDB" id="A0ABD6DF47"/>
<keyword evidence="3" id="KW-1185">Reference proteome</keyword>
<evidence type="ECO:0008006" key="4">
    <source>
        <dbReference type="Google" id="ProtNLM"/>
    </source>
</evidence>
<organism evidence="2 3">
    <name type="scientific">Haloarchaeobius litoreus</name>
    <dbReference type="NCBI Taxonomy" id="755306"/>
    <lineage>
        <taxon>Archaea</taxon>
        <taxon>Methanobacteriati</taxon>
        <taxon>Methanobacteriota</taxon>
        <taxon>Stenosarchaea group</taxon>
        <taxon>Halobacteria</taxon>
        <taxon>Halobacteriales</taxon>
        <taxon>Halorubellaceae</taxon>
        <taxon>Haloarchaeobius</taxon>
    </lineage>
</organism>
<dbReference type="EMBL" id="JBHUDO010000001">
    <property type="protein sequence ID" value="MFD1644636.1"/>
    <property type="molecule type" value="Genomic_DNA"/>
</dbReference>
<comment type="caution">
    <text evidence="2">The sequence shown here is derived from an EMBL/GenBank/DDBJ whole genome shotgun (WGS) entry which is preliminary data.</text>
</comment>
<proteinExistence type="predicted"/>
<sequence>MGRPTYRPTTVTFAALVAAFGGFWTLVDSGLLLVVGASLESPLVVAFGGAMKLFGLLRMLVAGALFQMRTWSRPVGMLLFALAATVNIWGIVTTGAGGSVLAFVANGGALAALAMSGDAFTPDVERADVSDKQATKIGTRSR</sequence>
<feature type="transmembrane region" description="Helical" evidence="1">
    <location>
        <begin position="78"/>
        <end position="105"/>
    </location>
</feature>
<evidence type="ECO:0000256" key="1">
    <source>
        <dbReference type="SAM" id="Phobius"/>
    </source>
</evidence>
<evidence type="ECO:0000313" key="2">
    <source>
        <dbReference type="EMBL" id="MFD1644636.1"/>
    </source>
</evidence>
<keyword evidence="1" id="KW-0812">Transmembrane</keyword>
<evidence type="ECO:0000313" key="3">
    <source>
        <dbReference type="Proteomes" id="UP001597034"/>
    </source>
</evidence>
<name>A0ABD6DF47_9EURY</name>
<reference evidence="2 3" key="1">
    <citation type="journal article" date="2019" name="Int. J. Syst. Evol. Microbiol.">
        <title>The Global Catalogue of Microorganisms (GCM) 10K type strain sequencing project: providing services to taxonomists for standard genome sequencing and annotation.</title>
        <authorList>
            <consortium name="The Broad Institute Genomics Platform"/>
            <consortium name="The Broad Institute Genome Sequencing Center for Infectious Disease"/>
            <person name="Wu L."/>
            <person name="Ma J."/>
        </authorList>
    </citation>
    <scope>NUCLEOTIDE SEQUENCE [LARGE SCALE GENOMIC DNA]</scope>
    <source>
        <strain evidence="2 3">CGMCC 1.10390</strain>
    </source>
</reference>
<dbReference type="Proteomes" id="UP001597034">
    <property type="component" value="Unassembled WGS sequence"/>
</dbReference>